<dbReference type="SMART" id="SM00066">
    <property type="entry name" value="GAL4"/>
    <property type="match status" value="1"/>
</dbReference>
<evidence type="ECO:0000313" key="3">
    <source>
        <dbReference type="EMBL" id="KAG4419677.1"/>
    </source>
</evidence>
<dbReference type="CDD" id="cd12148">
    <property type="entry name" value="fungal_TF_MHR"/>
    <property type="match status" value="1"/>
</dbReference>
<feature type="domain" description="Zn(2)-C6 fungal-type" evidence="2">
    <location>
        <begin position="14"/>
        <end position="42"/>
    </location>
</feature>
<dbReference type="PROSITE" id="PS50048">
    <property type="entry name" value="ZN2_CY6_FUNGAL_2"/>
    <property type="match status" value="1"/>
</dbReference>
<dbReference type="InterPro" id="IPR001138">
    <property type="entry name" value="Zn2Cys6_DnaBD"/>
</dbReference>
<dbReference type="Pfam" id="PF11951">
    <property type="entry name" value="Fungal_trans_2"/>
    <property type="match status" value="1"/>
</dbReference>
<dbReference type="InterPro" id="IPR053178">
    <property type="entry name" value="Osmoadaptation_assoc"/>
</dbReference>
<dbReference type="OrthoDB" id="194358at2759"/>
<protein>
    <recommendedName>
        <fullName evidence="2">Zn(2)-C6 fungal-type domain-containing protein</fullName>
    </recommendedName>
</protein>
<dbReference type="PANTHER" id="PTHR38111:SF2">
    <property type="entry name" value="FINGER DOMAIN PROTEIN, PUTATIVE (AFU_ORTHOLOGUE AFUA_1G01560)-RELATED"/>
    <property type="match status" value="1"/>
</dbReference>
<proteinExistence type="predicted"/>
<dbReference type="GO" id="GO:0000981">
    <property type="term" value="F:DNA-binding transcription factor activity, RNA polymerase II-specific"/>
    <property type="evidence" value="ECO:0007669"/>
    <property type="project" value="InterPro"/>
</dbReference>
<dbReference type="Gene3D" id="4.10.240.10">
    <property type="entry name" value="Zn(2)-C6 fungal-type DNA-binding domain"/>
    <property type="match status" value="1"/>
</dbReference>
<evidence type="ECO:0000259" key="2">
    <source>
        <dbReference type="PROSITE" id="PS50048"/>
    </source>
</evidence>
<keyword evidence="1" id="KW-0539">Nucleus</keyword>
<dbReference type="InterPro" id="IPR036864">
    <property type="entry name" value="Zn2-C6_fun-type_DNA-bd_sf"/>
</dbReference>
<comment type="caution">
    <text evidence="3">The sequence shown here is derived from an EMBL/GenBank/DDBJ whole genome shotgun (WGS) entry which is preliminary data.</text>
</comment>
<dbReference type="Proteomes" id="UP000664132">
    <property type="component" value="Unassembled WGS sequence"/>
</dbReference>
<dbReference type="AlphaFoldDB" id="A0A8H7THF5"/>
<gene>
    <name evidence="3" type="ORF">IFR04_007177</name>
</gene>
<dbReference type="PANTHER" id="PTHR38111">
    <property type="entry name" value="ZN(2)-C6 FUNGAL-TYPE DOMAIN-CONTAINING PROTEIN-RELATED"/>
    <property type="match status" value="1"/>
</dbReference>
<reference evidence="3" key="1">
    <citation type="submission" date="2021-02" db="EMBL/GenBank/DDBJ databases">
        <title>Genome sequence Cadophora malorum strain M34.</title>
        <authorList>
            <person name="Stefanovic E."/>
            <person name="Vu D."/>
            <person name="Scully C."/>
            <person name="Dijksterhuis J."/>
            <person name="Roader J."/>
            <person name="Houbraken J."/>
        </authorList>
    </citation>
    <scope>NUCLEOTIDE SEQUENCE</scope>
    <source>
        <strain evidence="3">M34</strain>
    </source>
</reference>
<dbReference type="GO" id="GO:0008270">
    <property type="term" value="F:zinc ion binding"/>
    <property type="evidence" value="ECO:0007669"/>
    <property type="project" value="InterPro"/>
</dbReference>
<dbReference type="SUPFAM" id="SSF57701">
    <property type="entry name" value="Zn2/Cys6 DNA-binding domain"/>
    <property type="match status" value="1"/>
</dbReference>
<name>A0A8H7THF5_9HELO</name>
<dbReference type="InterPro" id="IPR021858">
    <property type="entry name" value="Fun_TF"/>
</dbReference>
<keyword evidence="4" id="KW-1185">Reference proteome</keyword>
<organism evidence="3 4">
    <name type="scientific">Cadophora malorum</name>
    <dbReference type="NCBI Taxonomy" id="108018"/>
    <lineage>
        <taxon>Eukaryota</taxon>
        <taxon>Fungi</taxon>
        <taxon>Dikarya</taxon>
        <taxon>Ascomycota</taxon>
        <taxon>Pezizomycotina</taxon>
        <taxon>Leotiomycetes</taxon>
        <taxon>Helotiales</taxon>
        <taxon>Ploettnerulaceae</taxon>
        <taxon>Cadophora</taxon>
    </lineage>
</organism>
<dbReference type="Pfam" id="PF00172">
    <property type="entry name" value="Zn_clus"/>
    <property type="match status" value="1"/>
</dbReference>
<accession>A0A8H7THF5</accession>
<sequence length="454" mass="50901">MVLGPLDKRAIRTRCQACSKRRIKCEGGSPCVYCMKKKIACVPPAPAKSTGVVFVKTPDSYLPTSSKPQKGIARQSLVISKAIQRPQASSFMAYFFNVFIIRNDFSGGSLDMDAIVANFQSSPSLYHAAVAVGALDASKKALSPAGERRSATVAALSSYKTSLVAFQQEIQDRDIKKNEAALWTTLFLGLFELMYDVTGSGWVKHILYGTSRMLQLRGPEAHLTGRGRSFFLTVRIFEISRSLAFGEPTFLTEKPWVELMDKMWLEDASDWHPKEKMYDLMLQIQALGERVWDVVKEDTEVPSHMMDETIMNLATEGVAIRQSINNWYTTFLQSSFAPEEDQWSLLAIIYYHAISIFLTGLFDYRRQFDNIPYPTLTESIMQAHVCSIISHTQLALSTTNLAGALFVFALRVAGARAVKEDDRAAILQMLAEISTRSFVVAEAFKMDLENLWWG</sequence>
<dbReference type="EMBL" id="JAFJYH010000100">
    <property type="protein sequence ID" value="KAG4419677.1"/>
    <property type="molecule type" value="Genomic_DNA"/>
</dbReference>
<evidence type="ECO:0000313" key="4">
    <source>
        <dbReference type="Proteomes" id="UP000664132"/>
    </source>
</evidence>
<evidence type="ECO:0000256" key="1">
    <source>
        <dbReference type="ARBA" id="ARBA00023242"/>
    </source>
</evidence>